<dbReference type="Gene3D" id="3.40.50.150">
    <property type="entry name" value="Vaccinia Virus protein VP39"/>
    <property type="match status" value="1"/>
</dbReference>
<dbReference type="RefSeq" id="WP_345070435.1">
    <property type="nucleotide sequence ID" value="NZ_BAABDJ010000002.1"/>
</dbReference>
<dbReference type="GO" id="GO:0008168">
    <property type="term" value="F:methyltransferase activity"/>
    <property type="evidence" value="ECO:0007669"/>
    <property type="project" value="UniProtKB-KW"/>
</dbReference>
<keyword evidence="2" id="KW-1185">Reference proteome</keyword>
<keyword evidence="1" id="KW-0808">Transferase</keyword>
<sequence length="221" mass="24555">MPPSLLTTYWDQLYAQRTPEQSSWYQPYPTVSLSLFAETGLPFDAPIVDVGSGLSPFLNELLAQGYFNLIATDCSATALDQHCRALPSAQAERVLWVVDDVTASEHLPLLDPVLLWHDRGLLHTLRSPAQIATYCRLLHHMVDAHGWVLLAVRAPTAAPVSTPDAGLLVQPYTTAEIAALLGPSYTLHTAREETHQPPQGALQPYTHVLFRRNDTRREGKW</sequence>
<evidence type="ECO:0000313" key="2">
    <source>
        <dbReference type="Proteomes" id="UP001500567"/>
    </source>
</evidence>
<protein>
    <submittedName>
        <fullName evidence="1">Class I SAM-dependent methyltransferase</fullName>
    </submittedName>
</protein>
<organism evidence="1 2">
    <name type="scientific">Hymenobacter fastidiosus</name>
    <dbReference type="NCBI Taxonomy" id="486264"/>
    <lineage>
        <taxon>Bacteria</taxon>
        <taxon>Pseudomonadati</taxon>
        <taxon>Bacteroidota</taxon>
        <taxon>Cytophagia</taxon>
        <taxon>Cytophagales</taxon>
        <taxon>Hymenobacteraceae</taxon>
        <taxon>Hymenobacter</taxon>
    </lineage>
</organism>
<dbReference type="GO" id="GO:0032259">
    <property type="term" value="P:methylation"/>
    <property type="evidence" value="ECO:0007669"/>
    <property type="project" value="UniProtKB-KW"/>
</dbReference>
<dbReference type="InterPro" id="IPR029063">
    <property type="entry name" value="SAM-dependent_MTases_sf"/>
</dbReference>
<evidence type="ECO:0000313" key="1">
    <source>
        <dbReference type="EMBL" id="GAA3995470.1"/>
    </source>
</evidence>
<keyword evidence="1" id="KW-0489">Methyltransferase</keyword>
<comment type="caution">
    <text evidence="1">The sequence shown here is derived from an EMBL/GenBank/DDBJ whole genome shotgun (WGS) entry which is preliminary data.</text>
</comment>
<gene>
    <name evidence="1" type="ORF">GCM10022408_02440</name>
</gene>
<reference evidence="2" key="1">
    <citation type="journal article" date="2019" name="Int. J. Syst. Evol. Microbiol.">
        <title>The Global Catalogue of Microorganisms (GCM) 10K type strain sequencing project: providing services to taxonomists for standard genome sequencing and annotation.</title>
        <authorList>
            <consortium name="The Broad Institute Genomics Platform"/>
            <consortium name="The Broad Institute Genome Sequencing Center for Infectious Disease"/>
            <person name="Wu L."/>
            <person name="Ma J."/>
        </authorList>
    </citation>
    <scope>NUCLEOTIDE SEQUENCE [LARGE SCALE GENOMIC DNA]</scope>
    <source>
        <strain evidence="2">JCM 17224</strain>
    </source>
</reference>
<accession>A0ABP7RBT4</accession>
<name>A0ABP7RBT4_9BACT</name>
<proteinExistence type="predicted"/>
<dbReference type="SUPFAM" id="SSF53335">
    <property type="entry name" value="S-adenosyl-L-methionine-dependent methyltransferases"/>
    <property type="match status" value="1"/>
</dbReference>
<dbReference type="Proteomes" id="UP001500567">
    <property type="component" value="Unassembled WGS sequence"/>
</dbReference>
<dbReference type="EMBL" id="BAABDJ010000002">
    <property type="protein sequence ID" value="GAA3995470.1"/>
    <property type="molecule type" value="Genomic_DNA"/>
</dbReference>